<dbReference type="PANTHER" id="PTHR34448">
    <property type="entry name" value="AMINOPEPTIDASE"/>
    <property type="match status" value="1"/>
</dbReference>
<dbReference type="InterPro" id="IPR058739">
    <property type="entry name" value="NicX"/>
</dbReference>
<dbReference type="PANTHER" id="PTHR34448:SF1">
    <property type="entry name" value="BLL6088 PROTEIN"/>
    <property type="match status" value="1"/>
</dbReference>
<dbReference type="Pfam" id="PF26233">
    <property type="entry name" value="NicX"/>
    <property type="match status" value="1"/>
</dbReference>
<comment type="caution">
    <text evidence="2">The sequence shown here is derived from an EMBL/GenBank/DDBJ whole genome shotgun (WGS) entry which is preliminary data.</text>
</comment>
<accession>A0ABU9U9E9</accession>
<organism evidence="2 3">
    <name type="scientific">Rarispira pelagica</name>
    <dbReference type="NCBI Taxonomy" id="3141764"/>
    <lineage>
        <taxon>Bacteria</taxon>
        <taxon>Pseudomonadati</taxon>
        <taxon>Spirochaetota</taxon>
        <taxon>Spirochaetia</taxon>
        <taxon>Winmispirales</taxon>
        <taxon>Winmispiraceae</taxon>
        <taxon>Rarispira</taxon>
    </lineage>
</organism>
<name>A0ABU9U9E9_9SPIR</name>
<dbReference type="InterPro" id="IPR052170">
    <property type="entry name" value="M29_Exopeptidase"/>
</dbReference>
<dbReference type="SUPFAM" id="SSF144052">
    <property type="entry name" value="Thermophilic metalloprotease-like"/>
    <property type="match status" value="1"/>
</dbReference>
<gene>
    <name evidence="2" type="ORF">WKV44_01900</name>
</gene>
<dbReference type="EMBL" id="JBCHKQ010000001">
    <property type="protein sequence ID" value="MEM5947288.1"/>
    <property type="molecule type" value="Genomic_DNA"/>
</dbReference>
<reference evidence="2 3" key="1">
    <citation type="submission" date="2024-03" db="EMBL/GenBank/DDBJ databases">
        <title>Ignisphaera cupida sp. nov., a hyperthermophilic hydrolytic archaeon from a hot spring of Kamchatka, and proposal of Ignisphaeraceae fam. nov.</title>
        <authorList>
            <person name="Podosokorskaya O.A."/>
            <person name="Elcheninov A.G."/>
            <person name="Maltseva A.I."/>
            <person name="Zayulina K.S."/>
            <person name="Novikov A."/>
            <person name="Merkel A.Y."/>
        </authorList>
    </citation>
    <scope>NUCLEOTIDE SEQUENCE [LARGE SCALE GENOMIC DNA]</scope>
    <source>
        <strain evidence="2 3">38H-sp</strain>
    </source>
</reference>
<keyword evidence="1" id="KW-0479">Metal-binding</keyword>
<proteinExistence type="predicted"/>
<evidence type="ECO:0000313" key="2">
    <source>
        <dbReference type="EMBL" id="MEM5947288.1"/>
    </source>
</evidence>
<protein>
    <submittedName>
        <fullName evidence="2">Peptidase M17</fullName>
    </submittedName>
</protein>
<sequence>MSFDRVFDYPEVLKKPAMAAMQHAMKLKANEKVLIITNPVRDVALISSALYDAAVELGAIPTIVIQPVKTLVDFAEPAVIAALETEPDVVCSISAEKLGKDKKRLTNPEEYNGQKYYHIHDFLREGKKTVRSFWSPSITIDTFVRTVAIDYIELQKDCSKVAEAIKNGEKIRVTAPGGTDIEFSIAGRKPFVDDGNFSEKGEGGNLPAGEVFISPALESAEGTIFFDGSISLVEGVAVPRTPVKVEIKNGYVSSITGDDTAAEQLEASLKSGEQTALERIENGSFDKKTGERFAKNARHLGEFGIGLNRAADIVGNMLEDEKVYGTCHFAIGSNYDNDAEALIHLDALVKSPTIEVIKEGKSITIMKDGELIL</sequence>
<keyword evidence="3" id="KW-1185">Reference proteome</keyword>
<dbReference type="Proteomes" id="UP001466331">
    <property type="component" value="Unassembled WGS sequence"/>
</dbReference>
<evidence type="ECO:0000256" key="1">
    <source>
        <dbReference type="ARBA" id="ARBA00022723"/>
    </source>
</evidence>
<dbReference type="RefSeq" id="WP_420068737.1">
    <property type="nucleotide sequence ID" value="NZ_JBCHKQ010000001.1"/>
</dbReference>
<evidence type="ECO:0000313" key="3">
    <source>
        <dbReference type="Proteomes" id="UP001466331"/>
    </source>
</evidence>